<dbReference type="GO" id="GO:0004521">
    <property type="term" value="F:RNA endonuclease activity"/>
    <property type="evidence" value="ECO:0007669"/>
    <property type="project" value="TreeGrafter"/>
</dbReference>
<accession>A0A0F9B811</accession>
<protein>
    <recommendedName>
        <fullName evidence="3">mRNA interferase YafQ</fullName>
    </recommendedName>
</protein>
<dbReference type="PIRSF" id="PIRSF006156">
    <property type="entry name" value="YafQ"/>
    <property type="match status" value="1"/>
</dbReference>
<dbReference type="PANTHER" id="PTHR40588:SF1">
    <property type="entry name" value="MRNA INTERFERASE TOXIN YAFQ"/>
    <property type="match status" value="1"/>
</dbReference>
<evidence type="ECO:0000256" key="1">
    <source>
        <dbReference type="ARBA" id="ARBA00022649"/>
    </source>
</evidence>
<reference evidence="2" key="1">
    <citation type="journal article" date="2015" name="Nature">
        <title>Complex archaea that bridge the gap between prokaryotes and eukaryotes.</title>
        <authorList>
            <person name="Spang A."/>
            <person name="Saw J.H."/>
            <person name="Jorgensen S.L."/>
            <person name="Zaremba-Niedzwiedzka K."/>
            <person name="Martijn J."/>
            <person name="Lind A.E."/>
            <person name="van Eijk R."/>
            <person name="Schleper C."/>
            <person name="Guy L."/>
            <person name="Ettema T.J."/>
        </authorList>
    </citation>
    <scope>NUCLEOTIDE SEQUENCE</scope>
</reference>
<evidence type="ECO:0000313" key="2">
    <source>
        <dbReference type="EMBL" id="KKL17740.1"/>
    </source>
</evidence>
<dbReference type="PANTHER" id="PTHR40588">
    <property type="entry name" value="MRNA INTERFERASE TOXIN YAFQ"/>
    <property type="match status" value="1"/>
</dbReference>
<dbReference type="InterPro" id="IPR004386">
    <property type="entry name" value="Toxin_YafQ-like"/>
</dbReference>
<dbReference type="Pfam" id="PF15738">
    <property type="entry name" value="YafQ_toxin"/>
    <property type="match status" value="1"/>
</dbReference>
<sequence length="90" mass="10479">MLIPITTKQFEKDVKKAKKQGKDIGKLKKVMKCLIDEVPLPPQNKDHKLTGNYCHHRECHISPDWLLIYKATKIEIIFERSGSHSELLKK</sequence>
<dbReference type="GO" id="GO:0006415">
    <property type="term" value="P:translational termination"/>
    <property type="evidence" value="ECO:0007669"/>
    <property type="project" value="TreeGrafter"/>
</dbReference>
<comment type="caution">
    <text evidence="2">The sequence shown here is derived from an EMBL/GenBank/DDBJ whole genome shotgun (WGS) entry which is preliminary data.</text>
</comment>
<dbReference type="Gene3D" id="3.30.2310.20">
    <property type="entry name" value="RelE-like"/>
    <property type="match status" value="1"/>
</dbReference>
<evidence type="ECO:0008006" key="3">
    <source>
        <dbReference type="Google" id="ProtNLM"/>
    </source>
</evidence>
<dbReference type="InterPro" id="IPR007712">
    <property type="entry name" value="RelE/ParE_toxin"/>
</dbReference>
<dbReference type="InterPro" id="IPR035093">
    <property type="entry name" value="RelE/ParE_toxin_dom_sf"/>
</dbReference>
<keyword evidence="1" id="KW-1277">Toxin-antitoxin system</keyword>
<dbReference type="FunFam" id="3.30.2310.20:FF:000003">
    <property type="entry name" value="Type II toxin-antitoxin system YafQ family toxin"/>
    <property type="match status" value="1"/>
</dbReference>
<dbReference type="EMBL" id="LAZR01039139">
    <property type="protein sequence ID" value="KKL17740.1"/>
    <property type="molecule type" value="Genomic_DNA"/>
</dbReference>
<dbReference type="AlphaFoldDB" id="A0A0F9B811"/>
<dbReference type="GO" id="GO:0006402">
    <property type="term" value="P:mRNA catabolic process"/>
    <property type="evidence" value="ECO:0007669"/>
    <property type="project" value="TreeGrafter"/>
</dbReference>
<organism evidence="2">
    <name type="scientific">marine sediment metagenome</name>
    <dbReference type="NCBI Taxonomy" id="412755"/>
    <lineage>
        <taxon>unclassified sequences</taxon>
        <taxon>metagenomes</taxon>
        <taxon>ecological metagenomes</taxon>
    </lineage>
</organism>
<dbReference type="NCBIfam" id="TIGR02385">
    <property type="entry name" value="RelE_StbE"/>
    <property type="match status" value="1"/>
</dbReference>
<dbReference type="SUPFAM" id="SSF143011">
    <property type="entry name" value="RelE-like"/>
    <property type="match status" value="1"/>
</dbReference>
<gene>
    <name evidence="2" type="ORF">LCGC14_2482540</name>
</gene>
<name>A0A0F9B811_9ZZZZ</name>
<proteinExistence type="predicted"/>